<sequence>MNREHHLSKNIKMKYYLLTIILISILTNAFSQGNSIDSVIKVTKIKYPETGIVVGVFKNGKNSYYESGNRYKNGKAKLDSLTIFEIGSATKTFTGLLLAKEIAKGHFSKDDFLDLYLPDSVLLACNLQKRIKLTDLVSHQSGLPNLSSDKYLAELLTRDSKNPYRFVTEKYLYSILKHTDTLASYRTYQYNNYAFSLMGLIIEKRNHRDYELLVEDEILKPFNMSYTTFQIASNKQNRAGLYDQRGKVQDDIILNHVNPAGGLRSNAVDLLKYLKAHLQASEIREAVELTQLTYYHDLNKRIGLGWEITEEYFQKDGDTFGNSTLIRYSPKHDIAIVVLSNHQNGQLVRDIMDRVYDNLIK</sequence>
<dbReference type="Pfam" id="PF00144">
    <property type="entry name" value="Beta-lactamase"/>
    <property type="match status" value="1"/>
</dbReference>
<dbReference type="InterPro" id="IPR012338">
    <property type="entry name" value="Beta-lactam/transpept-like"/>
</dbReference>
<dbReference type="Proteomes" id="UP000251692">
    <property type="component" value="Unassembled WGS sequence"/>
</dbReference>
<dbReference type="InterPro" id="IPR001466">
    <property type="entry name" value="Beta-lactam-related"/>
</dbReference>
<evidence type="ECO:0000313" key="3">
    <source>
        <dbReference type="EMBL" id="RAU83151.1"/>
    </source>
</evidence>
<reference evidence="3 4" key="2">
    <citation type="submission" date="2018-07" db="EMBL/GenBank/DDBJ databases">
        <title>Pontibacter sp. 2b14 genomic sequence and assembly.</title>
        <authorList>
            <person name="Du Z.-J."/>
        </authorList>
    </citation>
    <scope>NUCLEOTIDE SEQUENCE [LARGE SCALE GENOMIC DNA]</scope>
    <source>
        <strain evidence="3 4">2b14</strain>
    </source>
</reference>
<dbReference type="PANTHER" id="PTHR22935:SF95">
    <property type="entry name" value="BETA-LACTAMASE-LIKE 1-RELATED"/>
    <property type="match status" value="1"/>
</dbReference>
<feature type="domain" description="Beta-lactamase-related" evidence="2">
    <location>
        <begin position="50"/>
        <end position="345"/>
    </location>
</feature>
<gene>
    <name evidence="3" type="ORF">DP923_07950</name>
</gene>
<evidence type="ECO:0000256" key="1">
    <source>
        <dbReference type="ARBA" id="ARBA00038473"/>
    </source>
</evidence>
<evidence type="ECO:0000259" key="2">
    <source>
        <dbReference type="Pfam" id="PF00144"/>
    </source>
</evidence>
<dbReference type="Gene3D" id="3.40.710.10">
    <property type="entry name" value="DD-peptidase/beta-lactamase superfamily"/>
    <property type="match status" value="1"/>
</dbReference>
<proteinExistence type="inferred from homology"/>
<organism evidence="3 4">
    <name type="scientific">Pontibacter arcticus</name>
    <dbReference type="NCBI Taxonomy" id="2080288"/>
    <lineage>
        <taxon>Bacteria</taxon>
        <taxon>Pseudomonadati</taxon>
        <taxon>Bacteroidota</taxon>
        <taxon>Cytophagia</taxon>
        <taxon>Cytophagales</taxon>
        <taxon>Hymenobacteraceae</taxon>
        <taxon>Pontibacter</taxon>
    </lineage>
</organism>
<evidence type="ECO:0000313" key="4">
    <source>
        <dbReference type="Proteomes" id="UP000251692"/>
    </source>
</evidence>
<dbReference type="OrthoDB" id="9793489at2"/>
<comment type="caution">
    <text evidence="3">The sequence shown here is derived from an EMBL/GenBank/DDBJ whole genome shotgun (WGS) entry which is preliminary data.</text>
</comment>
<dbReference type="RefSeq" id="WP_112305301.1">
    <property type="nucleotide sequence ID" value="NZ_QMDV01000002.1"/>
</dbReference>
<dbReference type="SUPFAM" id="SSF56601">
    <property type="entry name" value="beta-lactamase/transpeptidase-like"/>
    <property type="match status" value="1"/>
</dbReference>
<name>A0A364RFS2_9BACT</name>
<dbReference type="EMBL" id="QMDV01000002">
    <property type="protein sequence ID" value="RAU83151.1"/>
    <property type="molecule type" value="Genomic_DNA"/>
</dbReference>
<dbReference type="AlphaFoldDB" id="A0A364RFS2"/>
<dbReference type="InterPro" id="IPR051478">
    <property type="entry name" value="Beta-lactamase-like_AB/R"/>
</dbReference>
<accession>A0A364RFS2</accession>
<reference evidence="3 4" key="1">
    <citation type="submission" date="2018-06" db="EMBL/GenBank/DDBJ databases">
        <authorList>
            <person name="Liu Z.-W."/>
        </authorList>
    </citation>
    <scope>NUCLEOTIDE SEQUENCE [LARGE SCALE GENOMIC DNA]</scope>
    <source>
        <strain evidence="3 4">2b14</strain>
    </source>
</reference>
<protein>
    <recommendedName>
        <fullName evidence="2">Beta-lactamase-related domain-containing protein</fullName>
    </recommendedName>
</protein>
<keyword evidence="4" id="KW-1185">Reference proteome</keyword>
<dbReference type="PANTHER" id="PTHR22935">
    <property type="entry name" value="PENICILLIN-BINDING PROTEIN"/>
    <property type="match status" value="1"/>
</dbReference>
<comment type="similarity">
    <text evidence="1">Belongs to the beta-lactamase family.</text>
</comment>